<organism evidence="1 2">
    <name type="scientific">Rhododendron molle</name>
    <name type="common">Chinese azalea</name>
    <name type="synonym">Azalea mollis</name>
    <dbReference type="NCBI Taxonomy" id="49168"/>
    <lineage>
        <taxon>Eukaryota</taxon>
        <taxon>Viridiplantae</taxon>
        <taxon>Streptophyta</taxon>
        <taxon>Embryophyta</taxon>
        <taxon>Tracheophyta</taxon>
        <taxon>Spermatophyta</taxon>
        <taxon>Magnoliopsida</taxon>
        <taxon>eudicotyledons</taxon>
        <taxon>Gunneridae</taxon>
        <taxon>Pentapetalae</taxon>
        <taxon>asterids</taxon>
        <taxon>Ericales</taxon>
        <taxon>Ericaceae</taxon>
        <taxon>Ericoideae</taxon>
        <taxon>Rhodoreae</taxon>
        <taxon>Rhododendron</taxon>
    </lineage>
</organism>
<dbReference type="Proteomes" id="UP001062846">
    <property type="component" value="Chromosome 4"/>
</dbReference>
<reference evidence="1" key="1">
    <citation type="submission" date="2022-02" db="EMBL/GenBank/DDBJ databases">
        <title>Plant Genome Project.</title>
        <authorList>
            <person name="Zhang R.-G."/>
        </authorList>
    </citation>
    <scope>NUCLEOTIDE SEQUENCE</scope>
    <source>
        <strain evidence="1">AT1</strain>
    </source>
</reference>
<dbReference type="EMBL" id="CM046391">
    <property type="protein sequence ID" value="KAI8558637.1"/>
    <property type="molecule type" value="Genomic_DNA"/>
</dbReference>
<sequence>MDQAGWLGRRCFAQTRHPTRSCRTPLPPLHSRPLQSRSHTAPFQNEDFQHDGDGDPDHKPAAVAPISPVFCNLYTADSEIAMTAIELL</sequence>
<evidence type="ECO:0000313" key="1">
    <source>
        <dbReference type="EMBL" id="KAI8558637.1"/>
    </source>
</evidence>
<keyword evidence="2" id="KW-1185">Reference proteome</keyword>
<proteinExistence type="predicted"/>
<name>A0ACC0NZ21_RHOML</name>
<protein>
    <submittedName>
        <fullName evidence="1">Uncharacterized protein</fullName>
    </submittedName>
</protein>
<accession>A0ACC0NZ21</accession>
<comment type="caution">
    <text evidence="1">The sequence shown here is derived from an EMBL/GenBank/DDBJ whole genome shotgun (WGS) entry which is preliminary data.</text>
</comment>
<evidence type="ECO:0000313" key="2">
    <source>
        <dbReference type="Proteomes" id="UP001062846"/>
    </source>
</evidence>
<gene>
    <name evidence="1" type="ORF">RHMOL_Rhmol04G0111800</name>
</gene>